<name>A0A4S5EAH2_9MICC</name>
<keyword evidence="12" id="KW-1185">Reference proteome</keyword>
<evidence type="ECO:0000256" key="1">
    <source>
        <dbReference type="ARBA" id="ARBA00004761"/>
    </source>
</evidence>
<dbReference type="Proteomes" id="UP000305233">
    <property type="component" value="Unassembled WGS sequence"/>
</dbReference>
<keyword evidence="4 10" id="KW-0808">Transferase</keyword>
<dbReference type="PANTHER" id="PTHR43442">
    <property type="entry name" value="GLUCONOKINASE-RELATED"/>
    <property type="match status" value="1"/>
</dbReference>
<evidence type="ECO:0000313" key="12">
    <source>
        <dbReference type="Proteomes" id="UP000305233"/>
    </source>
</evidence>
<comment type="pathway">
    <text evidence="1">Carbohydrate acid metabolism.</text>
</comment>
<dbReference type="FunFam" id="3.40.50.300:FF:000522">
    <property type="entry name" value="Gluconokinase"/>
    <property type="match status" value="1"/>
</dbReference>
<dbReference type="PANTHER" id="PTHR43442:SF3">
    <property type="entry name" value="GLUCONOKINASE-RELATED"/>
    <property type="match status" value="1"/>
</dbReference>
<dbReference type="GO" id="GO:0005737">
    <property type="term" value="C:cytoplasm"/>
    <property type="evidence" value="ECO:0007669"/>
    <property type="project" value="TreeGrafter"/>
</dbReference>
<dbReference type="GO" id="GO:0046316">
    <property type="term" value="F:gluconokinase activity"/>
    <property type="evidence" value="ECO:0007669"/>
    <property type="project" value="UniProtKB-EC"/>
</dbReference>
<dbReference type="EC" id="2.7.1.12" evidence="3 10"/>
<evidence type="ECO:0000256" key="5">
    <source>
        <dbReference type="ARBA" id="ARBA00022741"/>
    </source>
</evidence>
<comment type="similarity">
    <text evidence="2 10">Belongs to the gluconokinase GntK/GntV family.</text>
</comment>
<accession>A0A4S5EAH2</accession>
<dbReference type="Pfam" id="PF13671">
    <property type="entry name" value="AAA_33"/>
    <property type="match status" value="1"/>
</dbReference>
<dbReference type="CDD" id="cd02021">
    <property type="entry name" value="GntK"/>
    <property type="match status" value="1"/>
</dbReference>
<dbReference type="AlphaFoldDB" id="A0A4S5EAH2"/>
<keyword evidence="5 10" id="KW-0547">Nucleotide-binding</keyword>
<evidence type="ECO:0000256" key="9">
    <source>
        <dbReference type="ARBA" id="ARBA00048090"/>
    </source>
</evidence>
<organism evidence="11 12">
    <name type="scientific">Arthrobacter echini</name>
    <dbReference type="NCBI Taxonomy" id="1529066"/>
    <lineage>
        <taxon>Bacteria</taxon>
        <taxon>Bacillati</taxon>
        <taxon>Actinomycetota</taxon>
        <taxon>Actinomycetes</taxon>
        <taxon>Micrococcales</taxon>
        <taxon>Micrococcaceae</taxon>
        <taxon>Arthrobacter</taxon>
    </lineage>
</organism>
<dbReference type="InterPro" id="IPR027417">
    <property type="entry name" value="P-loop_NTPase"/>
</dbReference>
<evidence type="ECO:0000256" key="3">
    <source>
        <dbReference type="ARBA" id="ARBA00012054"/>
    </source>
</evidence>
<dbReference type="InterPro" id="IPR006001">
    <property type="entry name" value="Therm_gnt_kin"/>
</dbReference>
<comment type="catalytic activity">
    <reaction evidence="9 10">
        <text>D-gluconate + ATP = 6-phospho-D-gluconate + ADP + H(+)</text>
        <dbReference type="Rhea" id="RHEA:19433"/>
        <dbReference type="ChEBI" id="CHEBI:15378"/>
        <dbReference type="ChEBI" id="CHEBI:18391"/>
        <dbReference type="ChEBI" id="CHEBI:30616"/>
        <dbReference type="ChEBI" id="CHEBI:58759"/>
        <dbReference type="ChEBI" id="CHEBI:456216"/>
        <dbReference type="EC" id="2.7.1.12"/>
    </reaction>
</comment>
<dbReference type="SUPFAM" id="SSF52540">
    <property type="entry name" value="P-loop containing nucleoside triphosphate hydrolases"/>
    <property type="match status" value="1"/>
</dbReference>
<reference evidence="11 12" key="1">
    <citation type="submission" date="2019-04" db="EMBL/GenBank/DDBJ databases">
        <authorList>
            <person name="Liu Q."/>
            <person name="Xin Y.-H."/>
        </authorList>
    </citation>
    <scope>NUCLEOTIDE SEQUENCE [LARGE SCALE GENOMIC DNA]</scope>
    <source>
        <strain evidence="11 12">AM23</strain>
    </source>
</reference>
<evidence type="ECO:0000256" key="8">
    <source>
        <dbReference type="ARBA" id="ARBA00023064"/>
    </source>
</evidence>
<evidence type="ECO:0000256" key="6">
    <source>
        <dbReference type="ARBA" id="ARBA00022777"/>
    </source>
</evidence>
<evidence type="ECO:0000256" key="4">
    <source>
        <dbReference type="ARBA" id="ARBA00022679"/>
    </source>
</evidence>
<protein>
    <recommendedName>
        <fullName evidence="3 10">Gluconokinase</fullName>
        <ecNumber evidence="3 10">2.7.1.12</ecNumber>
    </recommendedName>
</protein>
<dbReference type="GO" id="GO:0005524">
    <property type="term" value="F:ATP binding"/>
    <property type="evidence" value="ECO:0007669"/>
    <property type="project" value="UniProtKB-KW"/>
</dbReference>
<dbReference type="EMBL" id="SSWH01000001">
    <property type="protein sequence ID" value="THJ68735.1"/>
    <property type="molecule type" value="Genomic_DNA"/>
</dbReference>
<dbReference type="Gene3D" id="3.40.50.300">
    <property type="entry name" value="P-loop containing nucleotide triphosphate hydrolases"/>
    <property type="match status" value="1"/>
</dbReference>
<keyword evidence="8" id="KW-0311">Gluconate utilization</keyword>
<evidence type="ECO:0000256" key="2">
    <source>
        <dbReference type="ARBA" id="ARBA00008420"/>
    </source>
</evidence>
<proteinExistence type="inferred from homology"/>
<evidence type="ECO:0000256" key="7">
    <source>
        <dbReference type="ARBA" id="ARBA00022840"/>
    </source>
</evidence>
<dbReference type="GO" id="GO:0019521">
    <property type="term" value="P:D-gluconate metabolic process"/>
    <property type="evidence" value="ECO:0007669"/>
    <property type="project" value="UniProtKB-KW"/>
</dbReference>
<keyword evidence="7 10" id="KW-0067">ATP-binding</keyword>
<dbReference type="NCBIfam" id="TIGR01313">
    <property type="entry name" value="therm_gnt_kin"/>
    <property type="match status" value="1"/>
</dbReference>
<evidence type="ECO:0000313" key="11">
    <source>
        <dbReference type="EMBL" id="THJ68735.1"/>
    </source>
</evidence>
<comment type="caution">
    <text evidence="11">The sequence shown here is derived from an EMBL/GenBank/DDBJ whole genome shotgun (WGS) entry which is preliminary data.</text>
</comment>
<keyword evidence="6 10" id="KW-0418">Kinase</keyword>
<gene>
    <name evidence="11" type="ORF">E8P82_02230</name>
</gene>
<evidence type="ECO:0000256" key="10">
    <source>
        <dbReference type="RuleBase" id="RU363066"/>
    </source>
</evidence>
<dbReference type="RefSeq" id="WP_136452833.1">
    <property type="nucleotide sequence ID" value="NZ_SSWH01000001.1"/>
</dbReference>
<dbReference type="OrthoDB" id="9795716at2"/>
<sequence length="183" mass="20190">MDAEPRHVVVMGISGSGKTTIATHLARTLNWTFAEADEFHSAANIEKMTSGIPLTDEDRWPWLESIREWLTEQAQADTSTVITCSALRRVYRDILTQAAGEVSFVHLIADTDLILDRMKTRSGHFMPQSLLPSQLSTLEPLESDEQGIRIVNTGTPDDVIAEVIDQLGLEHSSPSSQSSEETA</sequence>